<evidence type="ECO:0000313" key="3">
    <source>
        <dbReference type="Proteomes" id="UP001149607"/>
    </source>
</evidence>
<dbReference type="RefSeq" id="WP_274585842.1">
    <property type="nucleotide sequence ID" value="NZ_CP146598.1"/>
</dbReference>
<dbReference type="Proteomes" id="UP001149607">
    <property type="component" value="Chromosome"/>
</dbReference>
<organism evidence="1">
    <name type="scientific">Neisseria leonii</name>
    <dbReference type="NCBI Taxonomy" id="2995413"/>
    <lineage>
        <taxon>Bacteria</taxon>
        <taxon>Pseudomonadati</taxon>
        <taxon>Pseudomonadota</taxon>
        <taxon>Betaproteobacteria</taxon>
        <taxon>Neisseriales</taxon>
        <taxon>Neisseriaceae</taxon>
        <taxon>Neisseria</taxon>
    </lineage>
</organism>
<protein>
    <submittedName>
        <fullName evidence="1">Uncharacterized protein</fullName>
    </submittedName>
</protein>
<dbReference type="AlphaFoldDB" id="A0A9X4IF44"/>
<reference evidence="1" key="1">
    <citation type="submission" date="2022-10" db="EMBL/GenBank/DDBJ databases">
        <authorList>
            <person name="Boutroux M."/>
        </authorList>
    </citation>
    <scope>NUCLEOTIDE SEQUENCE</scope>
    <source>
        <strain evidence="1">51.81</strain>
    </source>
</reference>
<evidence type="ECO:0000313" key="2">
    <source>
        <dbReference type="EMBL" id="WWY03132.1"/>
    </source>
</evidence>
<accession>A0A9X4IF44</accession>
<sequence>MTNPEKSENEDFSVKLCLWFVKKNAIDKFGFIYLFTIAPVSGAKAACSGGFPPIFARSQKFEEVLRYLPILYGFRRTSDFGRGRPDFSPGQAGVAAGIGLNALYSGRLRRTAVGFQRLYGSLHL</sequence>
<proteinExistence type="predicted"/>
<reference evidence="2" key="2">
    <citation type="submission" date="2024-02" db="EMBL/GenBank/DDBJ databases">
        <title>Neisseria leonii sp. nov.</title>
        <authorList>
            <person name="Boutroux M."/>
            <person name="Favre-Rochex S."/>
            <person name="Gorgette O."/>
            <person name="Touak G."/>
            <person name="Muhle E."/>
            <person name="Chesneau O."/>
            <person name="Clermont D."/>
            <person name="Rahi P."/>
        </authorList>
    </citation>
    <scope>NUCLEOTIDE SEQUENCE</scope>
    <source>
        <strain evidence="2">51.81</strain>
    </source>
</reference>
<dbReference type="EMBL" id="JAPQFL010000015">
    <property type="protein sequence ID" value="MDD9328798.1"/>
    <property type="molecule type" value="Genomic_DNA"/>
</dbReference>
<evidence type="ECO:0000313" key="1">
    <source>
        <dbReference type="EMBL" id="MDD9328798.1"/>
    </source>
</evidence>
<name>A0A9X4IF44_9NEIS</name>
<keyword evidence="3" id="KW-1185">Reference proteome</keyword>
<dbReference type="EMBL" id="CP146598">
    <property type="protein sequence ID" value="WWY03132.1"/>
    <property type="molecule type" value="Genomic_DNA"/>
</dbReference>
<gene>
    <name evidence="1" type="ORF">ORY91_000072</name>
    <name evidence="2" type="ORF">V9W64_10700</name>
</gene>